<keyword evidence="1" id="KW-0597">Phosphoprotein</keyword>
<feature type="region of interest" description="Disordered" evidence="2">
    <location>
        <begin position="190"/>
        <end position="209"/>
    </location>
</feature>
<protein>
    <submittedName>
        <fullName evidence="4">Response regulator</fullName>
    </submittedName>
</protein>
<dbReference type="PANTHER" id="PTHR43228:SF1">
    <property type="entry name" value="TWO-COMPONENT RESPONSE REGULATOR ARR22"/>
    <property type="match status" value="1"/>
</dbReference>
<comment type="caution">
    <text evidence="4">The sequence shown here is derived from an EMBL/GenBank/DDBJ whole genome shotgun (WGS) entry which is preliminary data.</text>
</comment>
<dbReference type="GO" id="GO:0000160">
    <property type="term" value="P:phosphorelay signal transduction system"/>
    <property type="evidence" value="ECO:0007669"/>
    <property type="project" value="InterPro"/>
</dbReference>
<feature type="compositionally biased region" description="Polar residues" evidence="2">
    <location>
        <begin position="150"/>
        <end position="163"/>
    </location>
</feature>
<evidence type="ECO:0000313" key="5">
    <source>
        <dbReference type="Proteomes" id="UP000280792"/>
    </source>
</evidence>
<dbReference type="Gene3D" id="3.40.50.2300">
    <property type="match status" value="1"/>
</dbReference>
<feature type="modified residue" description="4-aspartylphosphate" evidence="1">
    <location>
        <position position="56"/>
    </location>
</feature>
<evidence type="ECO:0000313" key="4">
    <source>
        <dbReference type="EMBL" id="RRJ82503.1"/>
    </source>
</evidence>
<dbReference type="PANTHER" id="PTHR43228">
    <property type="entry name" value="TWO-COMPONENT RESPONSE REGULATOR"/>
    <property type="match status" value="1"/>
</dbReference>
<evidence type="ECO:0000259" key="3">
    <source>
        <dbReference type="PROSITE" id="PS50110"/>
    </source>
</evidence>
<dbReference type="Proteomes" id="UP000280792">
    <property type="component" value="Unassembled WGS sequence"/>
</dbReference>
<dbReference type="Pfam" id="PF00072">
    <property type="entry name" value="Response_reg"/>
    <property type="match status" value="1"/>
</dbReference>
<dbReference type="SMART" id="SM00448">
    <property type="entry name" value="REC"/>
    <property type="match status" value="1"/>
</dbReference>
<feature type="domain" description="Response regulatory" evidence="3">
    <location>
        <begin position="5"/>
        <end position="122"/>
    </location>
</feature>
<dbReference type="EMBL" id="QWEZ01000002">
    <property type="protein sequence ID" value="RRJ82503.1"/>
    <property type="molecule type" value="Genomic_DNA"/>
</dbReference>
<dbReference type="SUPFAM" id="SSF52172">
    <property type="entry name" value="CheY-like"/>
    <property type="match status" value="1"/>
</dbReference>
<gene>
    <name evidence="4" type="ORF">D0544_11570</name>
</gene>
<feature type="region of interest" description="Disordered" evidence="2">
    <location>
        <begin position="127"/>
        <end position="185"/>
    </location>
</feature>
<organism evidence="4 5">
    <name type="scientific">Aestuariirhabdus litorea</name>
    <dbReference type="NCBI Taxonomy" id="2528527"/>
    <lineage>
        <taxon>Bacteria</taxon>
        <taxon>Pseudomonadati</taxon>
        <taxon>Pseudomonadota</taxon>
        <taxon>Gammaproteobacteria</taxon>
        <taxon>Oceanospirillales</taxon>
        <taxon>Aestuariirhabdaceae</taxon>
        <taxon>Aestuariirhabdus</taxon>
    </lineage>
</organism>
<accession>A0A3P3VNV6</accession>
<feature type="compositionally biased region" description="Low complexity" evidence="2">
    <location>
        <begin position="175"/>
        <end position="185"/>
    </location>
</feature>
<dbReference type="InterPro" id="IPR052048">
    <property type="entry name" value="ST_Response_Regulator"/>
</dbReference>
<keyword evidence="5" id="KW-1185">Reference proteome</keyword>
<dbReference type="InterPro" id="IPR011006">
    <property type="entry name" value="CheY-like_superfamily"/>
</dbReference>
<reference evidence="4 5" key="2">
    <citation type="submission" date="2018-12" db="EMBL/GenBank/DDBJ databases">
        <title>Simiduia agarivorans gen. nov., sp. nov., a marine, agarolytic bacterium isolated from shallow coastal water from Keelung, Taiwan.</title>
        <authorList>
            <person name="Shieh W.Y."/>
        </authorList>
    </citation>
    <scope>NUCLEOTIDE SEQUENCE [LARGE SCALE GENOMIC DNA]</scope>
    <source>
        <strain evidence="4 5">GTF-13</strain>
    </source>
</reference>
<dbReference type="InterPro" id="IPR001789">
    <property type="entry name" value="Sig_transdc_resp-reg_receiver"/>
</dbReference>
<dbReference type="RefSeq" id="WP_125016297.1">
    <property type="nucleotide sequence ID" value="NZ_QWEZ01000002.1"/>
</dbReference>
<evidence type="ECO:0000256" key="1">
    <source>
        <dbReference type="PROSITE-ProRule" id="PRU00169"/>
    </source>
</evidence>
<dbReference type="PROSITE" id="PS50110">
    <property type="entry name" value="RESPONSE_REGULATORY"/>
    <property type="match status" value="1"/>
</dbReference>
<evidence type="ECO:0000256" key="2">
    <source>
        <dbReference type="SAM" id="MobiDB-lite"/>
    </source>
</evidence>
<proteinExistence type="predicted"/>
<name>A0A3P3VNV6_9GAMM</name>
<dbReference type="AlphaFoldDB" id="A0A3P3VNV6"/>
<reference evidence="4 5" key="1">
    <citation type="submission" date="2018-08" db="EMBL/GenBank/DDBJ databases">
        <authorList>
            <person name="Khan S.A."/>
        </authorList>
    </citation>
    <scope>NUCLEOTIDE SEQUENCE [LARGE SCALE GENOMIC DNA]</scope>
    <source>
        <strain evidence="4 5">GTF-13</strain>
    </source>
</reference>
<sequence length="312" mass="33766">MKKIRVLVVDDAAFIRDLVKKTVRSKFPHFLVEEAINGRKAQSLLEKQRYDLVLCDWEMPELSGLELLQWMRNERSLDTPFIMVTSRGDRDNVVAAVQSGVSEYIGKPFSSDALLKKIIKVLSRRHSASDLRGSSRPDTPGGSAEVLTGGSATHAASVSVLTQSRPAPSPPPSPAATEASSSVAALTGAATTPAPAPKGAGKSGARGSSAQLRFPDMTVDCVVQALSLKEVKAVIRRGERIPQLLSQAVVDLEQGEEREVARINGYISKLEAAEQKMDSALIAISIRFVDDDPQKMEYLSKMIAMGTGKQYF</sequence>